<sequence length="120" mass="13859">MNQSLILLRLLFTLSLFLKPAGFIDIRSNSGVKKNRQQQEIVKEEAFKVLQIKCNFCHGTKKRTDVFTLQNMDSLAPDIFDQVFVKKRMPKGKQPKLTMGEQKALERWLTTLINTSESND</sequence>
<dbReference type="EMBL" id="JBHFPV010000008">
    <property type="protein sequence ID" value="MFH6605149.1"/>
    <property type="molecule type" value="Genomic_DNA"/>
</dbReference>
<evidence type="ECO:0000313" key="2">
    <source>
        <dbReference type="Proteomes" id="UP001595191"/>
    </source>
</evidence>
<gene>
    <name evidence="1" type="ORF">ACEZ3G_16810</name>
</gene>
<organism evidence="1 2">
    <name type="scientific">Meishania litoralis</name>
    <dbReference type="NCBI Taxonomy" id="3434685"/>
    <lineage>
        <taxon>Bacteria</taxon>
        <taxon>Pseudomonadati</taxon>
        <taxon>Bacteroidota</taxon>
        <taxon>Flavobacteriia</taxon>
        <taxon>Flavobacteriales</taxon>
        <taxon>Flavobacteriaceae</taxon>
        <taxon>Meishania</taxon>
    </lineage>
</organism>
<name>A0ACC7LNG1_9FLAO</name>
<reference evidence="1" key="1">
    <citation type="submission" date="2024-09" db="EMBL/GenBank/DDBJ databases">
        <authorList>
            <person name="Liu J."/>
        </authorList>
    </citation>
    <scope>NUCLEOTIDE SEQUENCE</scope>
    <source>
        <strain evidence="1">NBU2967</strain>
    </source>
</reference>
<proteinExistence type="predicted"/>
<dbReference type="Proteomes" id="UP001595191">
    <property type="component" value="Unassembled WGS sequence"/>
</dbReference>
<accession>A0ACC7LNG1</accession>
<comment type="caution">
    <text evidence="1">The sequence shown here is derived from an EMBL/GenBank/DDBJ whole genome shotgun (WGS) entry which is preliminary data.</text>
</comment>
<keyword evidence="2" id="KW-1185">Reference proteome</keyword>
<protein>
    <submittedName>
        <fullName evidence="1">Uncharacterized protein</fullName>
    </submittedName>
</protein>
<evidence type="ECO:0000313" key="1">
    <source>
        <dbReference type="EMBL" id="MFH6605149.1"/>
    </source>
</evidence>